<evidence type="ECO:0008006" key="3">
    <source>
        <dbReference type="Google" id="ProtNLM"/>
    </source>
</evidence>
<evidence type="ECO:0000313" key="2">
    <source>
        <dbReference type="Proteomes" id="UP000594263"/>
    </source>
</evidence>
<evidence type="ECO:0000313" key="1">
    <source>
        <dbReference type="EnsemblPlants" id="Kaladp0091s0169.1.v1.1"/>
    </source>
</evidence>
<dbReference type="Gramene" id="Kaladp0091s0169.1.v1.1">
    <property type="protein sequence ID" value="Kaladp0091s0169.1.v1.1"/>
    <property type="gene ID" value="Kaladp0091s0169.v1.1"/>
</dbReference>
<reference evidence="1" key="1">
    <citation type="submission" date="2021-01" db="UniProtKB">
        <authorList>
            <consortium name="EnsemblPlants"/>
        </authorList>
    </citation>
    <scope>IDENTIFICATION</scope>
</reference>
<accession>A0A7N0UZ17</accession>
<protein>
    <recommendedName>
        <fullName evidence="3">Cadmium-induced protein AS8</fullName>
    </recommendedName>
</protein>
<dbReference type="Proteomes" id="UP000594263">
    <property type="component" value="Unplaced"/>
</dbReference>
<dbReference type="AlphaFoldDB" id="A0A7N0UZ17"/>
<proteinExistence type="predicted"/>
<dbReference type="PANTHER" id="PTHR36778:SF1">
    <property type="entry name" value="CADMIUM-INDUCED PROTEIN AS8"/>
    <property type="match status" value="1"/>
</dbReference>
<dbReference type="PROSITE" id="PS51257">
    <property type="entry name" value="PROKAR_LIPOPROTEIN"/>
    <property type="match status" value="1"/>
</dbReference>
<dbReference type="InterPro" id="IPR037735">
    <property type="entry name" value="AS8-like"/>
</dbReference>
<dbReference type="OMA" id="ASSMCES"/>
<dbReference type="EnsemblPlants" id="Kaladp0091s0169.1.v1.1">
    <property type="protein sequence ID" value="Kaladp0091s0169.1.v1.1"/>
    <property type="gene ID" value="Kaladp0091s0169.v1.1"/>
</dbReference>
<dbReference type="PANTHER" id="PTHR36778">
    <property type="entry name" value="CADMIUM-INDUCED PROTEIN AS8"/>
    <property type="match status" value="1"/>
</dbReference>
<keyword evidence="2" id="KW-1185">Reference proteome</keyword>
<dbReference type="EnsemblPlants" id="Kaladp0091s0169.2.v1.1">
    <property type="protein sequence ID" value="Kaladp0091s0169.2.v1.1"/>
    <property type="gene ID" value="Kaladp0091s0169.v1.1"/>
</dbReference>
<name>A0A7N0UZ17_KALFE</name>
<dbReference type="Gramene" id="Kaladp0091s0169.2.v1.1">
    <property type="protein sequence ID" value="Kaladp0091s0169.2.v1.1"/>
    <property type="gene ID" value="Kaladp0091s0169.v1.1"/>
</dbReference>
<sequence>MKGVLRGYENWNPVHPTLGAFWGMGIGVGCGIGWGPGFGPEVIGYVGAGCGVGFNVGVTLIGLGIGLPAHSLMGAPYNAMLATRNGVLELGRLGDRCGITAAAGDGWTSFATCVTNFQREVSGGISSFKTSLRKGSDD</sequence>
<organism evidence="1 2">
    <name type="scientific">Kalanchoe fedtschenkoi</name>
    <name type="common">Lavender scallops</name>
    <name type="synonym">South American air plant</name>
    <dbReference type="NCBI Taxonomy" id="63787"/>
    <lineage>
        <taxon>Eukaryota</taxon>
        <taxon>Viridiplantae</taxon>
        <taxon>Streptophyta</taxon>
        <taxon>Embryophyta</taxon>
        <taxon>Tracheophyta</taxon>
        <taxon>Spermatophyta</taxon>
        <taxon>Magnoliopsida</taxon>
        <taxon>eudicotyledons</taxon>
        <taxon>Gunneridae</taxon>
        <taxon>Pentapetalae</taxon>
        <taxon>Saxifragales</taxon>
        <taxon>Crassulaceae</taxon>
        <taxon>Kalanchoe</taxon>
    </lineage>
</organism>